<dbReference type="Pfam" id="PF01833">
    <property type="entry name" value="TIG"/>
    <property type="match status" value="1"/>
</dbReference>
<dbReference type="InterPro" id="IPR013783">
    <property type="entry name" value="Ig-like_fold"/>
</dbReference>
<dbReference type="InterPro" id="IPR051681">
    <property type="entry name" value="Ser/Thr_Kinases-Pseudokinases"/>
</dbReference>
<accession>A0ABQ0DBJ2</accession>
<keyword evidence="2" id="KW-0067">ATP-binding</keyword>
<dbReference type="SUPFAM" id="SSF56112">
    <property type="entry name" value="Protein kinase-like (PK-like)"/>
    <property type="match status" value="1"/>
</dbReference>
<evidence type="ECO:0000256" key="2">
    <source>
        <dbReference type="ARBA" id="ARBA00022840"/>
    </source>
</evidence>
<feature type="domain" description="Protein kinase" evidence="5">
    <location>
        <begin position="356"/>
        <end position="637"/>
    </location>
</feature>
<gene>
    <name evidence="6" type="ORF">ENUP19_0049G0033</name>
</gene>
<dbReference type="InterPro" id="IPR014756">
    <property type="entry name" value="Ig_E-set"/>
</dbReference>
<dbReference type="SUPFAM" id="SSF81296">
    <property type="entry name" value="E set domains"/>
    <property type="match status" value="1"/>
</dbReference>
<name>A0ABQ0DBJ2_9EUKA</name>
<dbReference type="InterPro" id="IPR000719">
    <property type="entry name" value="Prot_kinase_dom"/>
</dbReference>
<dbReference type="InterPro" id="IPR002909">
    <property type="entry name" value="IPT_dom"/>
</dbReference>
<keyword evidence="4" id="KW-0732">Signal</keyword>
<keyword evidence="3" id="KW-0812">Transmembrane</keyword>
<protein>
    <recommendedName>
        <fullName evidence="5">Protein kinase domain-containing protein</fullName>
    </recommendedName>
</protein>
<dbReference type="Gene3D" id="2.60.40.10">
    <property type="entry name" value="Immunoglobulins"/>
    <property type="match status" value="1"/>
</dbReference>
<dbReference type="Proteomes" id="UP001628156">
    <property type="component" value="Unassembled WGS sequence"/>
</dbReference>
<dbReference type="EMBL" id="BAAFRS010000049">
    <property type="protein sequence ID" value="GAB1220220.1"/>
    <property type="molecule type" value="Genomic_DNA"/>
</dbReference>
<evidence type="ECO:0000256" key="3">
    <source>
        <dbReference type="SAM" id="Phobius"/>
    </source>
</evidence>
<organism evidence="6 7">
    <name type="scientific">Entamoeba nuttalli</name>
    <dbReference type="NCBI Taxonomy" id="412467"/>
    <lineage>
        <taxon>Eukaryota</taxon>
        <taxon>Amoebozoa</taxon>
        <taxon>Evosea</taxon>
        <taxon>Archamoebae</taxon>
        <taxon>Mastigamoebida</taxon>
        <taxon>Entamoebidae</taxon>
        <taxon>Entamoeba</taxon>
    </lineage>
</organism>
<proteinExistence type="predicted"/>
<keyword evidence="7" id="KW-1185">Reference proteome</keyword>
<feature type="chain" id="PRO_5047437559" description="Protein kinase domain-containing protein" evidence="4">
    <location>
        <begin position="22"/>
        <end position="641"/>
    </location>
</feature>
<sequence length="641" mass="73598">MIEIILMIWCAMGRFIIFSNSTVFVSNNNLKCHECPNYSLNQINAIEYRPTTCNNETNTINMKLLETRPSGVTMAIYSIDLQLSYSLDSYGLPSYIEVIVGENEPERYELEDEVVNDECSDCVKNKEITYSPPYGQIGTEIQFRGLGNIICISKIEVIQFFTIEALNIIDYYPVLGPIEGGTYITFIGSNFNSKEEYYCLINGIKIESEKINEQQRSCITPKNKNQSQIKIQLFSENFPLTALTNVTFDYYDVLFESARIYKDNEGSNQQIEVCGKGIIKSNNIECLISSQGINETRVGGIYLNEECVLCFYNTEGITTPIEIIILLNGQNKSNSVILRINQKITYGIIILIVLTILIIILITIGMFIVIYRIYNKRKKDNIKGWININELYLNNKISIKTKSVIWMVSWKGVKFVLKDQMIDNSNEFEQIKENIKTIKEIRHPCIIQYFGYSIEYPHLYLLMEFMPKHSLFNVLHSNLKIIPIATKFRIINEISKGLAYLHDLNPPIIHGNLNSNNVLVEQNYSIKLSDICLGFNLSLNDSIPWKAPEVLTGNKPTTKSDIYSFGIILWEIITNQIPFDDIDLKDDLILNIVLGQRPPLINSIPFPCKELLLSCWKINTERLISIDEIVMKVESWKNTQF</sequence>
<evidence type="ECO:0000313" key="7">
    <source>
        <dbReference type="Proteomes" id="UP001628156"/>
    </source>
</evidence>
<feature type="transmembrane region" description="Helical" evidence="3">
    <location>
        <begin position="344"/>
        <end position="374"/>
    </location>
</feature>
<keyword evidence="3" id="KW-1133">Transmembrane helix</keyword>
<dbReference type="CDD" id="cd00603">
    <property type="entry name" value="IPT_PCSR"/>
    <property type="match status" value="1"/>
</dbReference>
<dbReference type="Pfam" id="PF07714">
    <property type="entry name" value="PK_Tyr_Ser-Thr"/>
    <property type="match status" value="1"/>
</dbReference>
<dbReference type="InterPro" id="IPR001245">
    <property type="entry name" value="Ser-Thr/Tyr_kinase_cat_dom"/>
</dbReference>
<evidence type="ECO:0000256" key="4">
    <source>
        <dbReference type="SAM" id="SignalP"/>
    </source>
</evidence>
<evidence type="ECO:0000259" key="5">
    <source>
        <dbReference type="PROSITE" id="PS50011"/>
    </source>
</evidence>
<feature type="signal peptide" evidence="4">
    <location>
        <begin position="1"/>
        <end position="21"/>
    </location>
</feature>
<evidence type="ECO:0000313" key="6">
    <source>
        <dbReference type="EMBL" id="GAB1220220.1"/>
    </source>
</evidence>
<keyword evidence="1" id="KW-0547">Nucleotide-binding</keyword>
<dbReference type="Gene3D" id="1.10.510.10">
    <property type="entry name" value="Transferase(Phosphotransferase) domain 1"/>
    <property type="match status" value="1"/>
</dbReference>
<keyword evidence="3" id="KW-0472">Membrane</keyword>
<dbReference type="PANTHER" id="PTHR44329">
    <property type="entry name" value="SERINE/THREONINE-PROTEIN KINASE TNNI3K-RELATED"/>
    <property type="match status" value="1"/>
</dbReference>
<evidence type="ECO:0000256" key="1">
    <source>
        <dbReference type="ARBA" id="ARBA00022741"/>
    </source>
</evidence>
<reference evidence="6 7" key="1">
    <citation type="journal article" date="2019" name="PLoS Negl. Trop. Dis.">
        <title>Whole genome sequencing of Entamoeba nuttalli reveals mammalian host-related molecular signatures and a novel octapeptide-repeat surface protein.</title>
        <authorList>
            <person name="Tanaka M."/>
            <person name="Makiuchi T."/>
            <person name="Komiyama T."/>
            <person name="Shiina T."/>
            <person name="Osaki K."/>
            <person name="Tachibana H."/>
        </authorList>
    </citation>
    <scope>NUCLEOTIDE SEQUENCE [LARGE SCALE GENOMIC DNA]</scope>
    <source>
        <strain evidence="6 7">P19-061405</strain>
    </source>
</reference>
<dbReference type="PROSITE" id="PS50011">
    <property type="entry name" value="PROTEIN_KINASE_DOM"/>
    <property type="match status" value="1"/>
</dbReference>
<comment type="caution">
    <text evidence="6">The sequence shown here is derived from an EMBL/GenBank/DDBJ whole genome shotgun (WGS) entry which is preliminary data.</text>
</comment>
<dbReference type="InterPro" id="IPR011009">
    <property type="entry name" value="Kinase-like_dom_sf"/>
</dbReference>